<reference evidence="3" key="1">
    <citation type="submission" date="2016-12" db="EMBL/GenBank/DDBJ databases">
        <title>Comparative genomics of four Isosphaeraceae planctomycetes: a common pool of plasmids and glycoside hydrolase genes.</title>
        <authorList>
            <person name="Ivanova A."/>
        </authorList>
    </citation>
    <scope>NUCLEOTIDE SEQUENCE [LARGE SCALE GENOMIC DNA]</scope>
    <source>
        <strain evidence="3">PX4</strain>
    </source>
</reference>
<dbReference type="EMBL" id="CP019082">
    <property type="protein sequence ID" value="APW62717.1"/>
    <property type="molecule type" value="Genomic_DNA"/>
</dbReference>
<feature type="transmembrane region" description="Helical" evidence="1">
    <location>
        <begin position="33"/>
        <end position="50"/>
    </location>
</feature>
<dbReference type="InterPro" id="IPR036514">
    <property type="entry name" value="SGNH_hydro_sf"/>
</dbReference>
<dbReference type="RefSeq" id="WP_076349010.1">
    <property type="nucleotide sequence ID" value="NZ_CP019082.1"/>
</dbReference>
<keyword evidence="1" id="KW-1133">Transmembrane helix</keyword>
<dbReference type="OrthoDB" id="5446411at2"/>
<name>A0A1U7CUU3_9BACT</name>
<keyword evidence="1" id="KW-0472">Membrane</keyword>
<accession>A0A1U7CUU3</accession>
<dbReference type="STRING" id="1387353.BSF38_04269"/>
<organism evidence="2 3">
    <name type="scientific">Paludisphaera borealis</name>
    <dbReference type="NCBI Taxonomy" id="1387353"/>
    <lineage>
        <taxon>Bacteria</taxon>
        <taxon>Pseudomonadati</taxon>
        <taxon>Planctomycetota</taxon>
        <taxon>Planctomycetia</taxon>
        <taxon>Isosphaerales</taxon>
        <taxon>Isosphaeraceae</taxon>
        <taxon>Paludisphaera</taxon>
    </lineage>
</organism>
<evidence type="ECO:0008006" key="4">
    <source>
        <dbReference type="Google" id="ProtNLM"/>
    </source>
</evidence>
<proteinExistence type="predicted"/>
<keyword evidence="3" id="KW-1185">Reference proteome</keyword>
<evidence type="ECO:0000313" key="2">
    <source>
        <dbReference type="EMBL" id="APW62717.1"/>
    </source>
</evidence>
<dbReference type="Proteomes" id="UP000186309">
    <property type="component" value="Chromosome"/>
</dbReference>
<gene>
    <name evidence="2" type="ORF">BSF38_04269</name>
</gene>
<dbReference type="GO" id="GO:0016788">
    <property type="term" value="F:hydrolase activity, acting on ester bonds"/>
    <property type="evidence" value="ECO:0007669"/>
    <property type="project" value="UniProtKB-ARBA"/>
</dbReference>
<dbReference type="KEGG" id="pbor:BSF38_04269"/>
<dbReference type="SUPFAM" id="SSF52266">
    <property type="entry name" value="SGNH hydrolase"/>
    <property type="match status" value="1"/>
</dbReference>
<dbReference type="Gene3D" id="3.40.50.1110">
    <property type="entry name" value="SGNH hydrolase"/>
    <property type="match status" value="1"/>
</dbReference>
<dbReference type="AlphaFoldDB" id="A0A1U7CUU3"/>
<evidence type="ECO:0000256" key="1">
    <source>
        <dbReference type="SAM" id="Phobius"/>
    </source>
</evidence>
<evidence type="ECO:0000313" key="3">
    <source>
        <dbReference type="Proteomes" id="UP000186309"/>
    </source>
</evidence>
<protein>
    <recommendedName>
        <fullName evidence="4">SGNH hydrolase-type esterase domain-containing protein</fullName>
    </recommendedName>
</protein>
<sequence>MARFFSMRRPARADQRVLGGVERSRRLQRRFKLGIVVATLIVVAGILAAVPRGRHLVASVADRARQSARWAVGLPVPREEVDARHERDRRQAVDDAARKFRDAFPTMDEPIQRLFRYAGSDPDAGLLRWGNFDQTLLLPSTVFEPDDAGRSYCLKPNTRSIWVRNVSPKGSPLTFLIVPDRPELAEVLQGTGGIIVTTSVQTTNSWGLRGPEPDPSAPLRGIVLGDSYMQGMFIDDDHTPPECLRRYLENHEKTGVSILNTGCLGYSPEQYYYSLLKFADRFKPQFVVMSVFANDFGGILEVARGKGDWDEGRYWLGEIQQVCRSRGLLLLVVPAPLDSQMNSARFAGYYPGLISNILNGSSEAYLDPTEEFINRNIAMILEGDRAGNRPTGSPLYNNAIGDGHFSPAGAEVWAEAVGRRLVLLLDKARGARRPSP</sequence>
<keyword evidence="1" id="KW-0812">Transmembrane</keyword>